<reference evidence="4 5" key="1">
    <citation type="journal article" date="2016" name="Nat. Commun.">
        <title>Thousands of microbial genomes shed light on interconnected biogeochemical processes in an aquifer system.</title>
        <authorList>
            <person name="Anantharaman K."/>
            <person name="Brown C.T."/>
            <person name="Hug L.A."/>
            <person name="Sharon I."/>
            <person name="Castelle C.J."/>
            <person name="Probst A.J."/>
            <person name="Thomas B.C."/>
            <person name="Singh A."/>
            <person name="Wilkins M.J."/>
            <person name="Karaoz U."/>
            <person name="Brodie E.L."/>
            <person name="Williams K.H."/>
            <person name="Hubbard S.S."/>
            <person name="Banfield J.F."/>
        </authorList>
    </citation>
    <scope>NUCLEOTIDE SEQUENCE [LARGE SCALE GENOMIC DNA]</scope>
</reference>
<feature type="domain" description="Phosphoribosyltransferase" evidence="2">
    <location>
        <begin position="147"/>
        <end position="236"/>
    </location>
</feature>
<evidence type="ECO:0000313" key="4">
    <source>
        <dbReference type="EMBL" id="OGK19569.1"/>
    </source>
</evidence>
<evidence type="ECO:0000256" key="1">
    <source>
        <dbReference type="ARBA" id="ARBA00008007"/>
    </source>
</evidence>
<dbReference type="Pfam" id="PF00156">
    <property type="entry name" value="Pribosyltran"/>
    <property type="match status" value="1"/>
</dbReference>
<dbReference type="Proteomes" id="UP000176850">
    <property type="component" value="Unassembled WGS sequence"/>
</dbReference>
<dbReference type="PANTHER" id="PTHR47505">
    <property type="entry name" value="DNA UTILIZATION PROTEIN YHGH"/>
    <property type="match status" value="1"/>
</dbReference>
<evidence type="ECO:0000259" key="3">
    <source>
        <dbReference type="Pfam" id="PF18912"/>
    </source>
</evidence>
<dbReference type="InterPro" id="IPR051910">
    <property type="entry name" value="ComF/GntX_DNA_util-trans"/>
</dbReference>
<dbReference type="AlphaFoldDB" id="A0A1F7GKX1"/>
<organism evidence="4 5">
    <name type="scientific">Candidatus Roizmanbacteria bacterium RIFCSPHIGHO2_01_FULL_39_24</name>
    <dbReference type="NCBI Taxonomy" id="1802032"/>
    <lineage>
        <taxon>Bacteria</taxon>
        <taxon>Candidatus Roizmaniibacteriota</taxon>
    </lineage>
</organism>
<dbReference type="Gene3D" id="3.40.50.2020">
    <property type="match status" value="1"/>
</dbReference>
<dbReference type="Pfam" id="PF18912">
    <property type="entry name" value="DZR_2"/>
    <property type="match status" value="1"/>
</dbReference>
<name>A0A1F7GKX1_9BACT</name>
<accession>A0A1F7GKX1</accession>
<dbReference type="CDD" id="cd06223">
    <property type="entry name" value="PRTases_typeI"/>
    <property type="match status" value="1"/>
</dbReference>
<comment type="caution">
    <text evidence="4">The sequence shown here is derived from an EMBL/GenBank/DDBJ whole genome shotgun (WGS) entry which is preliminary data.</text>
</comment>
<gene>
    <name evidence="4" type="ORF">A2799_00330</name>
</gene>
<dbReference type="InterPro" id="IPR044005">
    <property type="entry name" value="DZR_2"/>
</dbReference>
<sequence length="241" mass="27433">MATNKSKKVNFTEFLKNVFFPKFCFGCGRVGTYLCPECTSKLQIIDRDICAICEKASYFGLTHNNCKKRYSIDGLKSFFVYEGLAKKIITKIKYQLVSESIDDLVATINIESFKKITDFCNLFPGVILIPVPLHEKRKAMRGFNQSEYIFSIIAQKLGIEIKNNLVMRTKHTDPQAHMKSPRARMENVKGAFEISENVKDRSFIICDDVWTTGSTIKEITLLLKQNGAKKVCALTIARVYV</sequence>
<dbReference type="EMBL" id="MFZH01000009">
    <property type="protein sequence ID" value="OGK19569.1"/>
    <property type="molecule type" value="Genomic_DNA"/>
</dbReference>
<dbReference type="InterPro" id="IPR029057">
    <property type="entry name" value="PRTase-like"/>
</dbReference>
<protein>
    <recommendedName>
        <fullName evidence="6">Phosphoribosyltransferase domain-containing protein</fullName>
    </recommendedName>
</protein>
<evidence type="ECO:0000259" key="2">
    <source>
        <dbReference type="Pfam" id="PF00156"/>
    </source>
</evidence>
<proteinExistence type="inferred from homology"/>
<comment type="similarity">
    <text evidence="1">Belongs to the ComF/GntX family.</text>
</comment>
<dbReference type="PANTHER" id="PTHR47505:SF1">
    <property type="entry name" value="DNA UTILIZATION PROTEIN YHGH"/>
    <property type="match status" value="1"/>
</dbReference>
<evidence type="ECO:0000313" key="5">
    <source>
        <dbReference type="Proteomes" id="UP000176850"/>
    </source>
</evidence>
<dbReference type="SUPFAM" id="SSF53271">
    <property type="entry name" value="PRTase-like"/>
    <property type="match status" value="1"/>
</dbReference>
<evidence type="ECO:0008006" key="6">
    <source>
        <dbReference type="Google" id="ProtNLM"/>
    </source>
</evidence>
<feature type="domain" description="Double zinc ribbon" evidence="3">
    <location>
        <begin position="17"/>
        <end position="57"/>
    </location>
</feature>
<dbReference type="InterPro" id="IPR000836">
    <property type="entry name" value="PRTase_dom"/>
</dbReference>